<sequence>MDVAQANVERNNCADIVTVGQFDLMEKLPDMGYDLVITNLYKSLLIRLFNDQGFWHPGTYMVSGFIPGMEPDLLAPCRLTGSRCCIGAMRSSGVYGCSNIRPGIRADRKSRKKD</sequence>
<protein>
    <recommendedName>
        <fullName evidence="3">Ribosomal protein L11 methyltransferase (PrmA)</fullName>
    </recommendedName>
</protein>
<reference evidence="1 2" key="1">
    <citation type="submission" date="2017-01" db="EMBL/GenBank/DDBJ databases">
        <title>The cable genome- insights into the physiology and evolution of filamentous bacteria capable of sulfide oxidation via long distance electron transfer.</title>
        <authorList>
            <person name="Schreiber L."/>
            <person name="Bjerg J.T."/>
            <person name="Boggild A."/>
            <person name="Van De Vossenberg J."/>
            <person name="Meysman F."/>
            <person name="Nielsen L.P."/>
            <person name="Schramm A."/>
            <person name="Kjeldsen K.U."/>
        </authorList>
    </citation>
    <scope>NUCLEOTIDE SEQUENCE [LARGE SCALE GENOMIC DNA]</scope>
    <source>
        <strain evidence="1">A5</strain>
    </source>
</reference>
<dbReference type="EMBL" id="MTKS01000128">
    <property type="protein sequence ID" value="RWX51484.1"/>
    <property type="molecule type" value="Genomic_DNA"/>
</dbReference>
<dbReference type="AlphaFoldDB" id="A0A444JEH5"/>
<keyword evidence="2" id="KW-1185">Reference proteome</keyword>
<name>A0A444JEH5_9BACT</name>
<evidence type="ECO:0008006" key="3">
    <source>
        <dbReference type="Google" id="ProtNLM"/>
    </source>
</evidence>
<accession>A0A444JEH5</accession>
<evidence type="ECO:0000313" key="2">
    <source>
        <dbReference type="Proteomes" id="UP000288892"/>
    </source>
</evidence>
<organism evidence="1 2">
    <name type="scientific">Candidatus Electrothrix marina</name>
    <dbReference type="NCBI Taxonomy" id="1859130"/>
    <lineage>
        <taxon>Bacteria</taxon>
        <taxon>Pseudomonadati</taxon>
        <taxon>Thermodesulfobacteriota</taxon>
        <taxon>Desulfobulbia</taxon>
        <taxon>Desulfobulbales</taxon>
        <taxon>Desulfobulbaceae</taxon>
        <taxon>Candidatus Electrothrix</taxon>
    </lineage>
</organism>
<gene>
    <name evidence="1" type="ORF">VU01_11284</name>
</gene>
<dbReference type="SUPFAM" id="SSF53335">
    <property type="entry name" value="S-adenosyl-L-methionine-dependent methyltransferases"/>
    <property type="match status" value="1"/>
</dbReference>
<dbReference type="Proteomes" id="UP000288892">
    <property type="component" value="Unassembled WGS sequence"/>
</dbReference>
<comment type="caution">
    <text evidence="1">The sequence shown here is derived from an EMBL/GenBank/DDBJ whole genome shotgun (WGS) entry which is preliminary data.</text>
</comment>
<dbReference type="InterPro" id="IPR029063">
    <property type="entry name" value="SAM-dependent_MTases_sf"/>
</dbReference>
<dbReference type="Gene3D" id="3.40.50.150">
    <property type="entry name" value="Vaccinia Virus protein VP39"/>
    <property type="match status" value="1"/>
</dbReference>
<evidence type="ECO:0000313" key="1">
    <source>
        <dbReference type="EMBL" id="RWX51484.1"/>
    </source>
</evidence>
<proteinExistence type="predicted"/>